<name>A0ACB9ENW7_9ASTR</name>
<keyword evidence="2" id="KW-1185">Reference proteome</keyword>
<comment type="caution">
    <text evidence="1">The sequence shown here is derived from an EMBL/GenBank/DDBJ whole genome shotgun (WGS) entry which is preliminary data.</text>
</comment>
<evidence type="ECO:0000313" key="2">
    <source>
        <dbReference type="Proteomes" id="UP001056120"/>
    </source>
</evidence>
<organism evidence="1 2">
    <name type="scientific">Smallanthus sonchifolius</name>
    <dbReference type="NCBI Taxonomy" id="185202"/>
    <lineage>
        <taxon>Eukaryota</taxon>
        <taxon>Viridiplantae</taxon>
        <taxon>Streptophyta</taxon>
        <taxon>Embryophyta</taxon>
        <taxon>Tracheophyta</taxon>
        <taxon>Spermatophyta</taxon>
        <taxon>Magnoliopsida</taxon>
        <taxon>eudicotyledons</taxon>
        <taxon>Gunneridae</taxon>
        <taxon>Pentapetalae</taxon>
        <taxon>asterids</taxon>
        <taxon>campanulids</taxon>
        <taxon>Asterales</taxon>
        <taxon>Asteraceae</taxon>
        <taxon>Asteroideae</taxon>
        <taxon>Heliantheae alliance</taxon>
        <taxon>Millerieae</taxon>
        <taxon>Smallanthus</taxon>
    </lineage>
</organism>
<dbReference type="EMBL" id="CM042034">
    <property type="protein sequence ID" value="KAI3760151.1"/>
    <property type="molecule type" value="Genomic_DNA"/>
</dbReference>
<reference evidence="2" key="1">
    <citation type="journal article" date="2022" name="Mol. Ecol. Resour.">
        <title>The genomes of chicory, endive, great burdock and yacon provide insights into Asteraceae palaeo-polyploidization history and plant inulin production.</title>
        <authorList>
            <person name="Fan W."/>
            <person name="Wang S."/>
            <person name="Wang H."/>
            <person name="Wang A."/>
            <person name="Jiang F."/>
            <person name="Liu H."/>
            <person name="Zhao H."/>
            <person name="Xu D."/>
            <person name="Zhang Y."/>
        </authorList>
    </citation>
    <scope>NUCLEOTIDE SEQUENCE [LARGE SCALE GENOMIC DNA]</scope>
    <source>
        <strain evidence="2">cv. Yunnan</strain>
    </source>
</reference>
<accession>A0ACB9ENW7</accession>
<proteinExistence type="predicted"/>
<gene>
    <name evidence="1" type="ORF">L1987_50542</name>
</gene>
<evidence type="ECO:0000313" key="1">
    <source>
        <dbReference type="EMBL" id="KAI3760151.1"/>
    </source>
</evidence>
<sequence>MSHLPIDVTSLVVQAAALGTLDYGYMWWKGLSFSDLMYVTKSNITNAVSNLKNSLEQVSDGSKEAFDSED</sequence>
<protein>
    <submittedName>
        <fullName evidence="1">Uncharacterized protein</fullName>
    </submittedName>
</protein>
<reference evidence="1 2" key="2">
    <citation type="journal article" date="2022" name="Mol. Ecol. Resour.">
        <title>The genomes of chicory, endive, great burdock and yacon provide insights into Asteraceae paleo-polyploidization history and plant inulin production.</title>
        <authorList>
            <person name="Fan W."/>
            <person name="Wang S."/>
            <person name="Wang H."/>
            <person name="Wang A."/>
            <person name="Jiang F."/>
            <person name="Liu H."/>
            <person name="Zhao H."/>
            <person name="Xu D."/>
            <person name="Zhang Y."/>
        </authorList>
    </citation>
    <scope>NUCLEOTIDE SEQUENCE [LARGE SCALE GENOMIC DNA]</scope>
    <source>
        <strain evidence="2">cv. Yunnan</strain>
        <tissue evidence="1">Leaves</tissue>
    </source>
</reference>
<dbReference type="Proteomes" id="UP001056120">
    <property type="component" value="Linkage Group LG17"/>
</dbReference>